<feature type="transmembrane region" description="Helical" evidence="2">
    <location>
        <begin position="177"/>
        <end position="200"/>
    </location>
</feature>
<keyword evidence="2" id="KW-0812">Transmembrane</keyword>
<organism evidence="3">
    <name type="scientific">freshwater metagenome</name>
    <dbReference type="NCBI Taxonomy" id="449393"/>
    <lineage>
        <taxon>unclassified sequences</taxon>
        <taxon>metagenomes</taxon>
        <taxon>ecological metagenomes</taxon>
    </lineage>
</organism>
<keyword evidence="2" id="KW-0472">Membrane</keyword>
<keyword evidence="2" id="KW-1133">Transmembrane helix</keyword>
<gene>
    <name evidence="3" type="ORF">UFOPK1909_00486</name>
</gene>
<reference evidence="3" key="1">
    <citation type="submission" date="2020-05" db="EMBL/GenBank/DDBJ databases">
        <authorList>
            <person name="Chiriac C."/>
            <person name="Salcher M."/>
            <person name="Ghai R."/>
            <person name="Kavagutti S V."/>
        </authorList>
    </citation>
    <scope>NUCLEOTIDE SEQUENCE</scope>
</reference>
<dbReference type="EMBL" id="CAEZVD010000034">
    <property type="protein sequence ID" value="CAB4619920.1"/>
    <property type="molecule type" value="Genomic_DNA"/>
</dbReference>
<evidence type="ECO:0000256" key="2">
    <source>
        <dbReference type="SAM" id="Phobius"/>
    </source>
</evidence>
<name>A0A6J6I2W1_9ZZZZ</name>
<protein>
    <submittedName>
        <fullName evidence="3">Unannotated protein</fullName>
    </submittedName>
</protein>
<accession>A0A6J6I2W1</accession>
<feature type="compositionally biased region" description="Low complexity" evidence="1">
    <location>
        <begin position="105"/>
        <end position="121"/>
    </location>
</feature>
<evidence type="ECO:0000313" key="3">
    <source>
        <dbReference type="EMBL" id="CAB4619920.1"/>
    </source>
</evidence>
<feature type="compositionally biased region" description="Acidic residues" evidence="1">
    <location>
        <begin position="88"/>
        <end position="104"/>
    </location>
</feature>
<evidence type="ECO:0000256" key="1">
    <source>
        <dbReference type="SAM" id="MobiDB-lite"/>
    </source>
</evidence>
<feature type="region of interest" description="Disordered" evidence="1">
    <location>
        <begin position="26"/>
        <end position="125"/>
    </location>
</feature>
<sequence>MRKLAPVAFMTAGFLLLGGLVLSAPAHADDEDDSRDSSKIVPAPKQPGPKPTGPMGEQKRKELEDKYGKQGHLSLPPLVIRPKRELDELSESSETDELDAEEGEAFTGAGATGGSSSTKGASTGGAGVAAQSFISTNPATNSTQILGSSGTAVNPERNIPIDISSVKFSRKTPADTFIQAAQVGLVAMGVGAVALTVVAATRSIRRK</sequence>
<feature type="compositionally biased region" description="Basic and acidic residues" evidence="1">
    <location>
        <begin position="57"/>
        <end position="68"/>
    </location>
</feature>
<proteinExistence type="predicted"/>
<dbReference type="AlphaFoldDB" id="A0A6J6I2W1"/>